<evidence type="ECO:0000313" key="2">
    <source>
        <dbReference type="Proteomes" id="UP001500305"/>
    </source>
</evidence>
<dbReference type="Proteomes" id="UP001500305">
    <property type="component" value="Unassembled WGS sequence"/>
</dbReference>
<protein>
    <submittedName>
        <fullName evidence="1">Uncharacterized protein</fullName>
    </submittedName>
</protein>
<accession>A0ABP5RM43</accession>
<reference evidence="2" key="1">
    <citation type="journal article" date="2019" name="Int. J. Syst. Evol. Microbiol.">
        <title>The Global Catalogue of Microorganisms (GCM) 10K type strain sequencing project: providing services to taxonomists for standard genome sequencing and annotation.</title>
        <authorList>
            <consortium name="The Broad Institute Genomics Platform"/>
            <consortium name="The Broad Institute Genome Sequencing Center for Infectious Disease"/>
            <person name="Wu L."/>
            <person name="Ma J."/>
        </authorList>
    </citation>
    <scope>NUCLEOTIDE SEQUENCE [LARGE SCALE GENOMIC DNA]</scope>
    <source>
        <strain evidence="2">JCM 7356</strain>
    </source>
</reference>
<dbReference type="EMBL" id="BAAATR010000028">
    <property type="protein sequence ID" value="GAA2262708.1"/>
    <property type="molecule type" value="Genomic_DNA"/>
</dbReference>
<comment type="caution">
    <text evidence="1">The sequence shown here is derived from an EMBL/GenBank/DDBJ whole genome shotgun (WGS) entry which is preliminary data.</text>
</comment>
<name>A0ABP5RM43_9ACTN</name>
<evidence type="ECO:0000313" key="1">
    <source>
        <dbReference type="EMBL" id="GAA2262708.1"/>
    </source>
</evidence>
<organism evidence="1 2">
    <name type="scientific">Kitasatospora cystarginea</name>
    <dbReference type="NCBI Taxonomy" id="58350"/>
    <lineage>
        <taxon>Bacteria</taxon>
        <taxon>Bacillati</taxon>
        <taxon>Actinomycetota</taxon>
        <taxon>Actinomycetes</taxon>
        <taxon>Kitasatosporales</taxon>
        <taxon>Streptomycetaceae</taxon>
        <taxon>Kitasatospora</taxon>
    </lineage>
</organism>
<gene>
    <name evidence="1" type="ORF">GCM10010430_53920</name>
</gene>
<keyword evidence="2" id="KW-1185">Reference proteome</keyword>
<proteinExistence type="predicted"/>
<dbReference type="RefSeq" id="WP_344639096.1">
    <property type="nucleotide sequence ID" value="NZ_BAAATR010000028.1"/>
</dbReference>
<sequence>MIQGRARELCHLPAEEIAAEICAADPTPDAGDGESPEDSDEVLVAFATAVREHWLDGPRDRSRFPGPVPSSRFL</sequence>